<evidence type="ECO:0000313" key="2">
    <source>
        <dbReference type="Proteomes" id="UP001234202"/>
    </source>
</evidence>
<sequence length="370" mass="37649">MINGDKGSADGKRKSFMGIHFGGHKDKEKTGKEKGDQGPPAVVQYRQSMDQQRRPPGGGGGGGAGRDSFSMGRASMSGPPRPQYSSSQGQRPASPARAGSGSGAGRIVSQPNPSSYDNQRRPTGDDGNGGNGMNRTFQMQEQARGRASGGFTSPPPSGLMLSTNQALGGSFHSSSPGKGSFTLSRPGSVGSAIQQLDNGRGTVVGDPENGPQQHGGGKEFPRSQSQSQHLQGQLAAPGVNGTGTGPQQGGSFAVSGRPLTTGSGERYHNDPVAAPLQTGQAARPLGNLPSKTGIPSQQSAQTGGTTTSSSSGNAVRAPGSPRQGNGNAALANVLRSYTDLNASQAGKLYASSPPELEMIFARQTNGAQPK</sequence>
<dbReference type="EMBL" id="JASBWV010000002">
    <property type="protein sequence ID" value="KAJ9127667.1"/>
    <property type="molecule type" value="Genomic_DNA"/>
</dbReference>
<reference evidence="1" key="1">
    <citation type="submission" date="2023-04" db="EMBL/GenBank/DDBJ databases">
        <title>Draft Genome sequencing of Naganishia species isolated from polar environments using Oxford Nanopore Technology.</title>
        <authorList>
            <person name="Leo P."/>
            <person name="Venkateswaran K."/>
        </authorList>
    </citation>
    <scope>NUCLEOTIDE SEQUENCE</scope>
    <source>
        <strain evidence="1">DBVPG 5303</strain>
    </source>
</reference>
<gene>
    <name evidence="1" type="ORF">QFC24_001077</name>
</gene>
<comment type="caution">
    <text evidence="1">The sequence shown here is derived from an EMBL/GenBank/DDBJ whole genome shotgun (WGS) entry which is preliminary data.</text>
</comment>
<keyword evidence="2" id="KW-1185">Reference proteome</keyword>
<name>A0ACC2XXS6_9TREE</name>
<protein>
    <submittedName>
        <fullName evidence="1">Uncharacterized protein</fullName>
    </submittedName>
</protein>
<proteinExistence type="predicted"/>
<accession>A0ACC2XXS6</accession>
<dbReference type="Proteomes" id="UP001234202">
    <property type="component" value="Unassembled WGS sequence"/>
</dbReference>
<evidence type="ECO:0000313" key="1">
    <source>
        <dbReference type="EMBL" id="KAJ9127667.1"/>
    </source>
</evidence>
<organism evidence="1 2">
    <name type="scientific">Naganishia onofrii</name>
    <dbReference type="NCBI Taxonomy" id="1851511"/>
    <lineage>
        <taxon>Eukaryota</taxon>
        <taxon>Fungi</taxon>
        <taxon>Dikarya</taxon>
        <taxon>Basidiomycota</taxon>
        <taxon>Agaricomycotina</taxon>
        <taxon>Tremellomycetes</taxon>
        <taxon>Filobasidiales</taxon>
        <taxon>Filobasidiaceae</taxon>
        <taxon>Naganishia</taxon>
    </lineage>
</organism>